<sequence>MTKPKKKQINFTKDSILVLMQEIYNELVEQRSTAIRIQNKMVSMMKEPEDMTLIGPVIEKQQKIINDCVDKKLQLSKLQSGIWEKQSSKEDSFDISNMDDDVLQGLLDKDINSDNQKFSL</sequence>
<gene>
    <name evidence="1" type="ORF">UFOVP117_353</name>
</gene>
<reference evidence="1" key="1">
    <citation type="submission" date="2020-04" db="EMBL/GenBank/DDBJ databases">
        <authorList>
            <person name="Chiriac C."/>
            <person name="Salcher M."/>
            <person name="Ghai R."/>
            <person name="Kavagutti S V."/>
        </authorList>
    </citation>
    <scope>NUCLEOTIDE SEQUENCE</scope>
</reference>
<name>A0A6J5LAM3_9CAUD</name>
<dbReference type="EMBL" id="LR796235">
    <property type="protein sequence ID" value="CAB4130296.1"/>
    <property type="molecule type" value="Genomic_DNA"/>
</dbReference>
<organism evidence="1">
    <name type="scientific">uncultured Caudovirales phage</name>
    <dbReference type="NCBI Taxonomy" id="2100421"/>
    <lineage>
        <taxon>Viruses</taxon>
        <taxon>Duplodnaviria</taxon>
        <taxon>Heunggongvirae</taxon>
        <taxon>Uroviricota</taxon>
        <taxon>Caudoviricetes</taxon>
        <taxon>Peduoviridae</taxon>
        <taxon>Maltschvirus</taxon>
        <taxon>Maltschvirus maltsch</taxon>
    </lineage>
</organism>
<evidence type="ECO:0000313" key="1">
    <source>
        <dbReference type="EMBL" id="CAB4130296.1"/>
    </source>
</evidence>
<proteinExistence type="predicted"/>
<protein>
    <submittedName>
        <fullName evidence="1">Uncharacterized protein</fullName>
    </submittedName>
</protein>
<accession>A0A6J5LAM3</accession>